<keyword evidence="1" id="KW-0812">Transmembrane</keyword>
<dbReference type="Proteomes" id="UP001150830">
    <property type="component" value="Unassembled WGS sequence"/>
</dbReference>
<keyword evidence="3" id="KW-1185">Reference proteome</keyword>
<keyword evidence="1" id="KW-1133">Transmembrane helix</keyword>
<reference evidence="2" key="1">
    <citation type="submission" date="2022-11" db="EMBL/GenBank/DDBJ databases">
        <title>Parathalassolutuus dongxingensis gen. nov., sp. nov., a novel member of family Oceanospirillaceae isolated from a coastal shrimp pond in Guangxi, China.</title>
        <authorList>
            <person name="Chen H."/>
        </authorList>
    </citation>
    <scope>NUCLEOTIDE SEQUENCE</scope>
    <source>
        <strain evidence="2">G-43</strain>
    </source>
</reference>
<dbReference type="InterPro" id="IPR010178">
    <property type="entry name" value="Lit"/>
</dbReference>
<accession>A0A9X3IS26</accession>
<feature type="transmembrane region" description="Helical" evidence="1">
    <location>
        <begin position="191"/>
        <end position="214"/>
    </location>
</feature>
<evidence type="ECO:0000256" key="1">
    <source>
        <dbReference type="SAM" id="Phobius"/>
    </source>
</evidence>
<proteinExistence type="predicted"/>
<dbReference type="Pfam" id="PF07314">
    <property type="entry name" value="Lit"/>
    <property type="match status" value="1"/>
</dbReference>
<dbReference type="AlphaFoldDB" id="A0A9X3IS26"/>
<dbReference type="RefSeq" id="WP_283173662.1">
    <property type="nucleotide sequence ID" value="NZ_JAPNOA010000026.1"/>
</dbReference>
<protein>
    <submittedName>
        <fullName evidence="2">DUF1461 domain-containing protein</fullName>
    </submittedName>
</protein>
<evidence type="ECO:0000313" key="2">
    <source>
        <dbReference type="EMBL" id="MCY0965451.1"/>
    </source>
</evidence>
<organism evidence="2 3">
    <name type="scientific">Parathalassolituus penaei</name>
    <dbReference type="NCBI Taxonomy" id="2997323"/>
    <lineage>
        <taxon>Bacteria</taxon>
        <taxon>Pseudomonadati</taxon>
        <taxon>Pseudomonadota</taxon>
        <taxon>Gammaproteobacteria</taxon>
        <taxon>Oceanospirillales</taxon>
        <taxon>Oceanospirillaceae</taxon>
        <taxon>Parathalassolituus</taxon>
    </lineage>
</organism>
<evidence type="ECO:0000313" key="3">
    <source>
        <dbReference type="Proteomes" id="UP001150830"/>
    </source>
</evidence>
<gene>
    <name evidence="2" type="ORF">OUO13_09650</name>
</gene>
<feature type="transmembrane region" description="Helical" evidence="1">
    <location>
        <begin position="105"/>
        <end position="124"/>
    </location>
</feature>
<name>A0A9X3IS26_9GAMM</name>
<feature type="transmembrane region" description="Helical" evidence="1">
    <location>
        <begin position="136"/>
        <end position="154"/>
    </location>
</feature>
<comment type="caution">
    <text evidence="2">The sequence shown here is derived from an EMBL/GenBank/DDBJ whole genome shotgun (WGS) entry which is preliminary data.</text>
</comment>
<dbReference type="EMBL" id="JAPNOA010000026">
    <property type="protein sequence ID" value="MCY0965451.1"/>
    <property type="molecule type" value="Genomic_DNA"/>
</dbReference>
<keyword evidence="1" id="KW-0472">Membrane</keyword>
<sequence length="220" mass="24794">MALIACLGWSWLVLAQFDYAYPLWYDWLDIGEHIKRFGRQNRFIHGLETLPVSEHVRLFADICTAVHNGGAGLADIQFVWKGNGQGLLRMPEIEHLQDVANLIDLMRNVVLVASVVAVAGLLWLRRSSRPRLGLQAALLIGLVLVLGTIVLIVGPKAVFYQFHVWIFPENHQWFFYYQESLMSTLMKAPDLFGAIAVAIVVPGLMLFAALLVWLGRTQSR</sequence>